<dbReference type="EMBL" id="JBCEVZ010000050">
    <property type="protein sequence ID" value="MEL5995882.1"/>
    <property type="molecule type" value="Genomic_DNA"/>
</dbReference>
<dbReference type="Pfam" id="PF18962">
    <property type="entry name" value="Por_Secre_tail"/>
    <property type="match status" value="1"/>
</dbReference>
<organism evidence="2 3">
    <name type="scientific">Hymenobacter segetis</name>
    <dbReference type="NCBI Taxonomy" id="2025509"/>
    <lineage>
        <taxon>Bacteria</taxon>
        <taxon>Pseudomonadati</taxon>
        <taxon>Bacteroidota</taxon>
        <taxon>Cytophagia</taxon>
        <taxon>Cytophagales</taxon>
        <taxon>Hymenobacteraceae</taxon>
        <taxon>Hymenobacter</taxon>
    </lineage>
</organism>
<evidence type="ECO:0000313" key="2">
    <source>
        <dbReference type="EMBL" id="MEL5995882.1"/>
    </source>
</evidence>
<keyword evidence="3" id="KW-1185">Reference proteome</keyword>
<dbReference type="InterPro" id="IPR052918">
    <property type="entry name" value="Motility_Chemotaxis_Reg"/>
</dbReference>
<dbReference type="InterPro" id="IPR026444">
    <property type="entry name" value="Secre_tail"/>
</dbReference>
<accession>A0ABU9LYR0</accession>
<evidence type="ECO:0000313" key="3">
    <source>
        <dbReference type="Proteomes" id="UP001479606"/>
    </source>
</evidence>
<dbReference type="NCBIfam" id="TIGR04183">
    <property type="entry name" value="Por_Secre_tail"/>
    <property type="match status" value="1"/>
</dbReference>
<dbReference type="RefSeq" id="WP_342299998.1">
    <property type="nucleotide sequence ID" value="NZ_JBCEVZ010000050.1"/>
</dbReference>
<feature type="non-terminal residue" evidence="2">
    <location>
        <position position="1"/>
    </location>
</feature>
<name>A0ABU9LYR0_9BACT</name>
<proteinExistence type="predicted"/>
<gene>
    <name evidence="2" type="ORF">AAFH49_16835</name>
</gene>
<dbReference type="Proteomes" id="UP001479606">
    <property type="component" value="Unassembled WGS sequence"/>
</dbReference>
<sequence>RQLGGISFNDARGLAVEGTNVYVAGYFNGTATLGGISLTSQGYYDGFVAKLTDTGSGASFVWAQQISGSDNQQAAGLTTNGSGTIYVTGSYNSSTSFGSLSLFAPSITSRNRLFVAKLLDTGAAGTFVWAQGAGGNGDDYVGGLAVSGTSLYLTGYIGGIATFGTTVLTNTTRTDGFVAKLTDMGSTGSFAWAQLFGGSGFDFGGPVTLARNGTVYVAGGSELPASFGPLQLTGTTRGQSGFLAAFTEATGLAAATALASASITLSPNPAHGTATVQLPAVPGTTTATLTVLDALGRAVRTLSTPTNSTAVLDLAGLAPGLYAVRVQAGGSPATRRLVVE</sequence>
<protein>
    <submittedName>
        <fullName evidence="2">T9SS type A sorting domain-containing protein</fullName>
    </submittedName>
</protein>
<evidence type="ECO:0000259" key="1">
    <source>
        <dbReference type="Pfam" id="PF18962"/>
    </source>
</evidence>
<dbReference type="PANTHER" id="PTHR35580">
    <property type="entry name" value="CELL SURFACE GLYCOPROTEIN (S-LAYER PROTEIN)-LIKE PROTEIN"/>
    <property type="match status" value="1"/>
</dbReference>
<reference evidence="2 3" key="1">
    <citation type="journal article" date="2018" name="Arch. Microbiol.">
        <title>Hymenobacter segetis sp. nov., isolated from soil.</title>
        <authorList>
            <person name="Ten L.N."/>
            <person name="Lim S.J."/>
            <person name="Kim B.O."/>
            <person name="Kang I.K."/>
            <person name="Jung H.Y."/>
        </authorList>
    </citation>
    <scope>NUCLEOTIDE SEQUENCE [LARGE SCALE GENOMIC DNA]</scope>
    <source>
        <strain evidence="2 3">S7-3-11</strain>
    </source>
</reference>
<comment type="caution">
    <text evidence="2">The sequence shown here is derived from an EMBL/GenBank/DDBJ whole genome shotgun (WGS) entry which is preliminary data.</text>
</comment>
<dbReference type="PANTHER" id="PTHR35580:SF1">
    <property type="entry name" value="PHYTASE-LIKE DOMAIN-CONTAINING PROTEIN"/>
    <property type="match status" value="1"/>
</dbReference>
<feature type="domain" description="Secretion system C-terminal sorting" evidence="1">
    <location>
        <begin position="267"/>
        <end position="339"/>
    </location>
</feature>